<reference evidence="2 3" key="1">
    <citation type="submission" date="2015-10" db="EMBL/GenBank/DDBJ databases">
        <title>Draft genome sequence of Streptomyces sp. RV15, isolated from a marine sponge.</title>
        <authorList>
            <person name="Ruckert C."/>
            <person name="Abdelmohsen U.R."/>
            <person name="Winkler A."/>
            <person name="Hentschel U."/>
            <person name="Kalinowski J."/>
            <person name="Kampfer P."/>
            <person name="Glaeser S."/>
        </authorList>
    </citation>
    <scope>NUCLEOTIDE SEQUENCE [LARGE SCALE GENOMIC DNA]</scope>
    <source>
        <strain evidence="2 3">RV15</strain>
    </source>
</reference>
<proteinExistence type="predicted"/>
<dbReference type="Proteomes" id="UP000053260">
    <property type="component" value="Unassembled WGS sequence"/>
</dbReference>
<dbReference type="EMBL" id="LMXB01000062">
    <property type="protein sequence ID" value="KUO18578.1"/>
    <property type="molecule type" value="Genomic_DNA"/>
</dbReference>
<evidence type="ECO:0000256" key="1">
    <source>
        <dbReference type="SAM" id="MobiDB-lite"/>
    </source>
</evidence>
<evidence type="ECO:0000313" key="3">
    <source>
        <dbReference type="Proteomes" id="UP000053260"/>
    </source>
</evidence>
<comment type="caution">
    <text evidence="2">The sequence shown here is derived from an EMBL/GenBank/DDBJ whole genome shotgun (WGS) entry which is preliminary data.</text>
</comment>
<gene>
    <name evidence="2" type="ORF">AQJ91_24220</name>
</gene>
<name>A0A101UXA6_9ACTN</name>
<organism evidence="2 3">
    <name type="scientific">Streptomyces dysideae</name>
    <dbReference type="NCBI Taxonomy" id="909626"/>
    <lineage>
        <taxon>Bacteria</taxon>
        <taxon>Bacillati</taxon>
        <taxon>Actinomycetota</taxon>
        <taxon>Actinomycetes</taxon>
        <taxon>Kitasatosporales</taxon>
        <taxon>Streptomycetaceae</taxon>
        <taxon>Streptomyces</taxon>
    </lineage>
</organism>
<evidence type="ECO:0000313" key="2">
    <source>
        <dbReference type="EMBL" id="KUO18578.1"/>
    </source>
</evidence>
<keyword evidence="3" id="KW-1185">Reference proteome</keyword>
<sequence length="153" mass="16458">MRQQRIDEDAGAPARRVCPAAQFGRDLRQAGIARLDVYVEQGFVGLSVIPTPPDNTVEFGENIPDHNHLVGKEPATGTGRVEAGPDLQRRARGLVRLRESLANPAGMAPGTASDDCPSDQRQTAWTGNRVTSRARSARLRGGSSAPNRSYVQS</sequence>
<feature type="region of interest" description="Disordered" evidence="1">
    <location>
        <begin position="102"/>
        <end position="153"/>
    </location>
</feature>
<protein>
    <submittedName>
        <fullName evidence="2">Uncharacterized protein</fullName>
    </submittedName>
</protein>
<dbReference type="AlphaFoldDB" id="A0A101UXA6"/>
<accession>A0A101UXA6</accession>
<feature type="compositionally biased region" description="Polar residues" evidence="1">
    <location>
        <begin position="119"/>
        <end position="131"/>
    </location>
</feature>